<proteinExistence type="predicted"/>
<evidence type="ECO:0000313" key="2">
    <source>
        <dbReference type="Proteomes" id="UP000308197"/>
    </source>
</evidence>
<protein>
    <submittedName>
        <fullName evidence="1">Uncharacterized protein</fullName>
    </submittedName>
</protein>
<dbReference type="EMBL" id="ML211660">
    <property type="protein sequence ID" value="TFK81068.1"/>
    <property type="molecule type" value="Genomic_DNA"/>
</dbReference>
<name>A0A5C3NXI9_9APHY</name>
<evidence type="ECO:0000313" key="1">
    <source>
        <dbReference type="EMBL" id="TFK81068.1"/>
    </source>
</evidence>
<gene>
    <name evidence="1" type="ORF">K466DRAFT_502790</name>
</gene>
<sequence length="267" mass="29519">MAPGGWPDDEQQDWLEDRNDAAIEARRHAGYNNWLTATCHDWFLIWSEKTRLFGPDAGILTPEQEEILGNATRHKQAVKRGRGAKAHVIVPSTSGASAGPSRAAIKSQLVTGKATRAPQAREVYCRMYYDDSQKAMVTEELAAERDLLGRALTKAERMSISRRLIDGFYEEAPEEVKEDVQTRVAGVKAARKATPPPDGPNRVRTPEEYQKYVPLLQHHHACSAAIDAAPRLIYKLVEPVHEDTGWCFTVVGAGPSPRHGGAIKSFA</sequence>
<dbReference type="Proteomes" id="UP000308197">
    <property type="component" value="Unassembled WGS sequence"/>
</dbReference>
<dbReference type="AlphaFoldDB" id="A0A5C3NXI9"/>
<accession>A0A5C3NXI9</accession>
<reference evidence="1 2" key="1">
    <citation type="journal article" date="2019" name="Nat. Ecol. Evol.">
        <title>Megaphylogeny resolves global patterns of mushroom evolution.</title>
        <authorList>
            <person name="Varga T."/>
            <person name="Krizsan K."/>
            <person name="Foldi C."/>
            <person name="Dima B."/>
            <person name="Sanchez-Garcia M."/>
            <person name="Sanchez-Ramirez S."/>
            <person name="Szollosi G.J."/>
            <person name="Szarkandi J.G."/>
            <person name="Papp V."/>
            <person name="Albert L."/>
            <person name="Andreopoulos W."/>
            <person name="Angelini C."/>
            <person name="Antonin V."/>
            <person name="Barry K.W."/>
            <person name="Bougher N.L."/>
            <person name="Buchanan P."/>
            <person name="Buyck B."/>
            <person name="Bense V."/>
            <person name="Catcheside P."/>
            <person name="Chovatia M."/>
            <person name="Cooper J."/>
            <person name="Damon W."/>
            <person name="Desjardin D."/>
            <person name="Finy P."/>
            <person name="Geml J."/>
            <person name="Haridas S."/>
            <person name="Hughes K."/>
            <person name="Justo A."/>
            <person name="Karasinski D."/>
            <person name="Kautmanova I."/>
            <person name="Kiss B."/>
            <person name="Kocsube S."/>
            <person name="Kotiranta H."/>
            <person name="LaButti K.M."/>
            <person name="Lechner B.E."/>
            <person name="Liimatainen K."/>
            <person name="Lipzen A."/>
            <person name="Lukacs Z."/>
            <person name="Mihaltcheva S."/>
            <person name="Morgado L.N."/>
            <person name="Niskanen T."/>
            <person name="Noordeloos M.E."/>
            <person name="Ohm R.A."/>
            <person name="Ortiz-Santana B."/>
            <person name="Ovrebo C."/>
            <person name="Racz N."/>
            <person name="Riley R."/>
            <person name="Savchenko A."/>
            <person name="Shiryaev A."/>
            <person name="Soop K."/>
            <person name="Spirin V."/>
            <person name="Szebenyi C."/>
            <person name="Tomsovsky M."/>
            <person name="Tulloss R.E."/>
            <person name="Uehling J."/>
            <person name="Grigoriev I.V."/>
            <person name="Vagvolgyi C."/>
            <person name="Papp T."/>
            <person name="Martin F.M."/>
            <person name="Miettinen O."/>
            <person name="Hibbett D.S."/>
            <person name="Nagy L.G."/>
        </authorList>
    </citation>
    <scope>NUCLEOTIDE SEQUENCE [LARGE SCALE GENOMIC DNA]</scope>
    <source>
        <strain evidence="1 2">HHB13444</strain>
    </source>
</reference>
<dbReference type="STRING" id="1314778.A0A5C3NXI9"/>
<dbReference type="InParanoid" id="A0A5C3NXI9"/>
<organism evidence="1 2">
    <name type="scientific">Polyporus arcularius HHB13444</name>
    <dbReference type="NCBI Taxonomy" id="1314778"/>
    <lineage>
        <taxon>Eukaryota</taxon>
        <taxon>Fungi</taxon>
        <taxon>Dikarya</taxon>
        <taxon>Basidiomycota</taxon>
        <taxon>Agaricomycotina</taxon>
        <taxon>Agaricomycetes</taxon>
        <taxon>Polyporales</taxon>
        <taxon>Polyporaceae</taxon>
        <taxon>Polyporus</taxon>
    </lineage>
</organism>
<keyword evidence="2" id="KW-1185">Reference proteome</keyword>